<keyword evidence="8" id="KW-0732">Signal</keyword>
<evidence type="ECO:0000313" key="14">
    <source>
        <dbReference type="Proteomes" id="UP000568888"/>
    </source>
</evidence>
<protein>
    <submittedName>
        <fullName evidence="13">S8 family serine peptidase</fullName>
    </submittedName>
</protein>
<evidence type="ECO:0000259" key="11">
    <source>
        <dbReference type="Pfam" id="PF22148"/>
    </source>
</evidence>
<dbReference type="Pfam" id="PF18998">
    <property type="entry name" value="Flg_new_2"/>
    <property type="match status" value="2"/>
</dbReference>
<feature type="domain" description="Peptidase S8/S53" evidence="9">
    <location>
        <begin position="171"/>
        <end position="417"/>
    </location>
</feature>
<feature type="compositionally biased region" description="Basic and acidic residues" evidence="7">
    <location>
        <begin position="37"/>
        <end position="48"/>
    </location>
</feature>
<dbReference type="PROSITE" id="PS00138">
    <property type="entry name" value="SUBTILASE_SER"/>
    <property type="match status" value="1"/>
</dbReference>
<evidence type="ECO:0000256" key="2">
    <source>
        <dbReference type="ARBA" id="ARBA00022670"/>
    </source>
</evidence>
<evidence type="ECO:0000256" key="4">
    <source>
        <dbReference type="ARBA" id="ARBA00022825"/>
    </source>
</evidence>
<dbReference type="PRINTS" id="PR00723">
    <property type="entry name" value="SUBTILISIN"/>
</dbReference>
<dbReference type="Gene3D" id="3.40.50.200">
    <property type="entry name" value="Peptidase S8/S53 domain"/>
    <property type="match status" value="1"/>
</dbReference>
<feature type="domain" description="Fervidolysin-like N-terminal prodomain" evidence="11">
    <location>
        <begin position="48"/>
        <end position="124"/>
    </location>
</feature>
<dbReference type="InterPro" id="IPR044060">
    <property type="entry name" value="Bacterial_rp_domain"/>
</dbReference>
<dbReference type="GO" id="GO:0005509">
    <property type="term" value="F:calcium ion binding"/>
    <property type="evidence" value="ECO:0007669"/>
    <property type="project" value="InterPro"/>
</dbReference>
<dbReference type="EMBL" id="BLXY01000006">
    <property type="protein sequence ID" value="GFO65018.1"/>
    <property type="molecule type" value="Genomic_DNA"/>
</dbReference>
<dbReference type="PROSITE" id="PS00137">
    <property type="entry name" value="SUBTILASE_HIS"/>
    <property type="match status" value="1"/>
</dbReference>
<dbReference type="PANTHER" id="PTHR43806:SF11">
    <property type="entry name" value="CEREVISIN-RELATED"/>
    <property type="match status" value="1"/>
</dbReference>
<dbReference type="SUPFAM" id="SSF49313">
    <property type="entry name" value="Cadherin-like"/>
    <property type="match status" value="2"/>
</dbReference>
<accession>A0A6V8MXS0</accession>
<dbReference type="SUPFAM" id="SSF101898">
    <property type="entry name" value="NHL repeat"/>
    <property type="match status" value="1"/>
</dbReference>
<dbReference type="PROSITE" id="PS00136">
    <property type="entry name" value="SUBTILASE_ASP"/>
    <property type="match status" value="1"/>
</dbReference>
<feature type="signal peptide" evidence="8">
    <location>
        <begin position="1"/>
        <end position="24"/>
    </location>
</feature>
<reference evidence="13" key="3">
    <citation type="submission" date="2022-04" db="EMBL/GenBank/DDBJ databases">
        <authorList>
            <person name="Liu G."/>
        </authorList>
    </citation>
    <scope>NUCLEOTIDE SEQUENCE</scope>
    <source>
        <strain evidence="13">RG22</strain>
    </source>
</reference>
<dbReference type="GO" id="GO:0016020">
    <property type="term" value="C:membrane"/>
    <property type="evidence" value="ECO:0007669"/>
    <property type="project" value="InterPro"/>
</dbReference>
<dbReference type="EMBL" id="CP096574">
    <property type="protein sequence ID" value="UPU34643.1"/>
    <property type="molecule type" value="Genomic_DNA"/>
</dbReference>
<dbReference type="InterPro" id="IPR023827">
    <property type="entry name" value="Peptidase_S8_Asp-AS"/>
</dbReference>
<keyword evidence="3 5" id="KW-0378">Hydrolase</keyword>
<dbReference type="Gene3D" id="2.80.10.50">
    <property type="match status" value="1"/>
</dbReference>
<evidence type="ECO:0000256" key="5">
    <source>
        <dbReference type="PROSITE-ProRule" id="PRU01240"/>
    </source>
</evidence>
<dbReference type="SUPFAM" id="SSF52743">
    <property type="entry name" value="Subtilisin-like"/>
    <property type="match status" value="1"/>
</dbReference>
<feature type="active site" description="Charge relay system" evidence="5">
    <location>
        <position position="384"/>
    </location>
</feature>
<dbReference type="InterPro" id="IPR034204">
    <property type="entry name" value="PfSUB1-like_cat_dom"/>
</dbReference>
<feature type="chain" id="PRO_5027723873" evidence="8">
    <location>
        <begin position="25"/>
        <end position="1200"/>
    </location>
</feature>
<evidence type="ECO:0000313" key="15">
    <source>
        <dbReference type="Proteomes" id="UP000831485"/>
    </source>
</evidence>
<dbReference type="InterPro" id="IPR050131">
    <property type="entry name" value="Peptidase_S8_subtilisin-like"/>
</dbReference>
<dbReference type="Pfam" id="PF22148">
    <property type="entry name" value="Fervidolysin_NPro-like"/>
    <property type="match status" value="1"/>
</dbReference>
<dbReference type="InterPro" id="IPR036852">
    <property type="entry name" value="Peptidase_S8/S53_dom_sf"/>
</dbReference>
<gene>
    <name evidence="12" type="ORF">GMPD_29370</name>
    <name evidence="13" type="ORF">M1B72_14455</name>
</gene>
<dbReference type="InterPro" id="IPR013783">
    <property type="entry name" value="Ig-like_fold"/>
</dbReference>
<dbReference type="InterPro" id="IPR015500">
    <property type="entry name" value="Peptidase_S8_subtilisin-rel"/>
</dbReference>
<dbReference type="Gene3D" id="2.40.10.500">
    <property type="match status" value="2"/>
</dbReference>
<feature type="domain" description="Bacterial repeat" evidence="10">
    <location>
        <begin position="1084"/>
        <end position="1143"/>
    </location>
</feature>
<keyword evidence="4 5" id="KW-0720">Serine protease</keyword>
<dbReference type="RefSeq" id="WP_183348687.1">
    <property type="nucleotide sequence ID" value="NZ_BLXY01000006.1"/>
</dbReference>
<feature type="active site" description="Charge relay system" evidence="5">
    <location>
        <position position="179"/>
    </location>
</feature>
<organism evidence="12 14">
    <name type="scientific">Geomonas paludis</name>
    <dbReference type="NCBI Taxonomy" id="2740185"/>
    <lineage>
        <taxon>Bacteria</taxon>
        <taxon>Pseudomonadati</taxon>
        <taxon>Thermodesulfobacteriota</taxon>
        <taxon>Desulfuromonadia</taxon>
        <taxon>Geobacterales</taxon>
        <taxon>Geobacteraceae</taxon>
        <taxon>Geomonas</taxon>
    </lineage>
</organism>
<dbReference type="PROSITE" id="PS51892">
    <property type="entry name" value="SUBTILASE"/>
    <property type="match status" value="1"/>
</dbReference>
<keyword evidence="2 5" id="KW-0645">Protease</keyword>
<feature type="domain" description="Bacterial repeat" evidence="10">
    <location>
        <begin position="1168"/>
        <end position="1199"/>
    </location>
</feature>
<dbReference type="GO" id="GO:0004252">
    <property type="term" value="F:serine-type endopeptidase activity"/>
    <property type="evidence" value="ECO:0007669"/>
    <property type="project" value="UniProtKB-UniRule"/>
</dbReference>
<dbReference type="InterPro" id="IPR000209">
    <property type="entry name" value="Peptidase_S8/S53_dom"/>
</dbReference>
<evidence type="ECO:0000313" key="13">
    <source>
        <dbReference type="EMBL" id="UPU34643.1"/>
    </source>
</evidence>
<evidence type="ECO:0000313" key="12">
    <source>
        <dbReference type="EMBL" id="GFO65018.1"/>
    </source>
</evidence>
<dbReference type="NCBIfam" id="NF041940">
    <property type="entry name" value="choice_anch_X"/>
    <property type="match status" value="1"/>
</dbReference>
<dbReference type="InterPro" id="IPR022398">
    <property type="entry name" value="Peptidase_S8_His-AS"/>
</dbReference>
<evidence type="ECO:0000256" key="8">
    <source>
        <dbReference type="SAM" id="SignalP"/>
    </source>
</evidence>
<sequence>MRRIFGLKGLLLVIFFFNCTFTYAGFDTKTASPPVQDEDRPPRSERSQPRPPRPKYRNDELLIKFKAGVPERNSKNVHGRRGGSLVREFSRLRLHHVKLKKGVSVEEALKEYRAEPEVEYAEPNFIYAPLQQPDDVMFNELWALRNTGQTGGTAGADIKATAAWDLATGSSEVVVAIIDTGIDASHPDLAASVWTGGGLDSFNQDPDPFDDHGHGTHVAGTIGARGNNGLGVAGVNWNVKLTACKFIGADGYGDTAAAVQCLEHIKGLKDAGANIVATNNSWGGVDFSQALYDAVDAQRDILFIAAAGNNGSDNDSILFYPAALDLPNVISVAATDHNDDKASFSNYGSRSVHVGAPGQDILSTLPAVNIWSLTGGYGKLSGTSMAAPHVTGLAALLKAQQPSRDWRTIRNLILAGADPVPSLAEKTLTGRRINALGALSCTDKPLLVPTQYPAEFPLSSGTYTLSAMSINCGNPSGPVTVTTSEGDTVTLQDDGVFPDLAAGDGIFSASWTVPFYIIPKPVQYLKFSSPAGVAYVPSLSITGYLPEGNLNHGYRQYLQSAGGVAPYTWTVQGTLPDGLTLNGATGELSGFPRRSGTFTFVVTATDAIGHGGSKPYSVQVSDGLVIEDRFMSYRAGTNSVPRGIAVDGAGNTYLTGALQNGAQDGLDHYLTVKYSPAGSLLWSRTYDSGINEWSQGVAVDGSGNLYVTGGEPDPTWLPSSITHLACTTVKYDAQGNELWSRSFDDGKIDSAREVAVDAVGNVYVAGYTTYEYPWRHDTLLIKYDAAGNVLWSRSYDAAEVDRVFSVALDAAGNVYMTGDKGVRGADGYYSYQYQTLKYSPAGDLLWVRNYDDYTAYAVAVGADGSVYVAGDYFAVVKYNADGAVLWNKVVPVGGVNGQELHITSLAVGKKGQLYAAGRFFDGSATIYALAKLDANGNILWTKPIPGATKPYVTIALALDSNDALYVTRPYDGGMVTSVYLEPLVVEPLAVAVKGKPYSQAMTFKGGAAPYTVSLAAGALPPGLAIDPATQVVSGTPTASGTFTFTLQLSDAAGAQNLADSVLRVYEPLEIAFTDKGTGRVDFSTGASCSGPCSLSFEPGTVVTMSATAGLDSLFTGWSGACSGTGNCTVTMDGTREVGAGFKRLTSTLTVSRPWSGSGSVQATPGLACTGNCAQVYDFGTEVTLSATPAAGSVFAGWGGA</sequence>
<evidence type="ECO:0000256" key="6">
    <source>
        <dbReference type="RuleBase" id="RU003355"/>
    </source>
</evidence>
<dbReference type="CDD" id="cd07473">
    <property type="entry name" value="Peptidases_S8_Subtilisin_like"/>
    <property type="match status" value="1"/>
</dbReference>
<evidence type="ECO:0000256" key="7">
    <source>
        <dbReference type="SAM" id="MobiDB-lite"/>
    </source>
</evidence>
<dbReference type="Proteomes" id="UP000831485">
    <property type="component" value="Chromosome"/>
</dbReference>
<dbReference type="Proteomes" id="UP000568888">
    <property type="component" value="Unassembled WGS sequence"/>
</dbReference>
<dbReference type="InterPro" id="IPR023828">
    <property type="entry name" value="Peptidase_S8_Ser-AS"/>
</dbReference>
<comment type="similarity">
    <text evidence="1 5 6">Belongs to the peptidase S8 family.</text>
</comment>
<proteinExistence type="inferred from homology"/>
<evidence type="ECO:0000256" key="1">
    <source>
        <dbReference type="ARBA" id="ARBA00011073"/>
    </source>
</evidence>
<keyword evidence="15" id="KW-1185">Reference proteome</keyword>
<evidence type="ECO:0000259" key="9">
    <source>
        <dbReference type="Pfam" id="PF00082"/>
    </source>
</evidence>
<dbReference type="InterPro" id="IPR015919">
    <property type="entry name" value="Cadherin-like_sf"/>
</dbReference>
<feature type="active site" description="Charge relay system" evidence="5">
    <location>
        <position position="214"/>
    </location>
</feature>
<dbReference type="GO" id="GO:0006508">
    <property type="term" value="P:proteolysis"/>
    <property type="evidence" value="ECO:0007669"/>
    <property type="project" value="UniProtKB-KW"/>
</dbReference>
<dbReference type="Gene3D" id="2.60.40.10">
    <property type="entry name" value="Immunoglobulins"/>
    <property type="match status" value="2"/>
</dbReference>
<dbReference type="AlphaFoldDB" id="A0A6V8MXS0"/>
<dbReference type="PANTHER" id="PTHR43806">
    <property type="entry name" value="PEPTIDASE S8"/>
    <property type="match status" value="1"/>
</dbReference>
<dbReference type="Pfam" id="PF05345">
    <property type="entry name" value="He_PIG"/>
    <property type="match status" value="2"/>
</dbReference>
<feature type="region of interest" description="Disordered" evidence="7">
    <location>
        <begin position="30"/>
        <end position="56"/>
    </location>
</feature>
<dbReference type="InterPro" id="IPR054399">
    <property type="entry name" value="Fervidolysin-like_N_prodom"/>
</dbReference>
<reference evidence="12" key="2">
    <citation type="journal article" date="2021" name="Int. J. Syst. Evol. Microbiol.">
        <title>Geomonas silvestris sp. nov., Geomonas paludis sp. nov. and Geomonas limicola sp. nov., isolated from terrestrial environments, and emended description of the genus Geomonas.</title>
        <authorList>
            <person name="Itoh H."/>
            <person name="Xu Z."/>
            <person name="Masuda Y."/>
            <person name="Ushijima N."/>
            <person name="Hayakawa C."/>
            <person name="Shiratori Y."/>
            <person name="Senoo K."/>
        </authorList>
    </citation>
    <scope>NUCLEOTIDE SEQUENCE</scope>
    <source>
        <strain evidence="12">Red736</strain>
    </source>
</reference>
<evidence type="ECO:0000259" key="10">
    <source>
        <dbReference type="Pfam" id="PF18998"/>
    </source>
</evidence>
<reference evidence="14" key="1">
    <citation type="submission" date="2020-06" db="EMBL/GenBank/DDBJ databases">
        <title>Draft genomic sequecing of Geomonas sp. Red736.</title>
        <authorList>
            <person name="Itoh H."/>
            <person name="Xu Z.X."/>
            <person name="Ushijima N."/>
            <person name="Masuda Y."/>
            <person name="Shiratori Y."/>
            <person name="Senoo K."/>
        </authorList>
    </citation>
    <scope>NUCLEOTIDE SEQUENCE [LARGE SCALE GENOMIC DNA]</scope>
    <source>
        <strain evidence="14">Red736</strain>
    </source>
</reference>
<evidence type="ECO:0000256" key="3">
    <source>
        <dbReference type="ARBA" id="ARBA00022801"/>
    </source>
</evidence>
<name>A0A6V8MXS0_9BACT</name>
<dbReference type="Pfam" id="PF00082">
    <property type="entry name" value="Peptidase_S8"/>
    <property type="match status" value="1"/>
</dbReference>